<dbReference type="InParanoid" id="A0A4Q1BIX5"/>
<dbReference type="InterPro" id="IPR018152">
    <property type="entry name" value="SOD_Cu/Zn_BS"/>
</dbReference>
<dbReference type="FunFam" id="2.60.40.200:FF:000001">
    <property type="entry name" value="Superoxide dismutase [Cu-Zn]"/>
    <property type="match status" value="1"/>
</dbReference>
<dbReference type="PROSITE" id="PS00332">
    <property type="entry name" value="SOD_CU_ZN_2"/>
    <property type="match status" value="1"/>
</dbReference>
<dbReference type="Pfam" id="PF00080">
    <property type="entry name" value="Sod_Cu"/>
    <property type="match status" value="1"/>
</dbReference>
<evidence type="ECO:0000313" key="9">
    <source>
        <dbReference type="EMBL" id="RXK37590.1"/>
    </source>
</evidence>
<evidence type="ECO:0000256" key="4">
    <source>
        <dbReference type="ARBA" id="ARBA00022862"/>
    </source>
</evidence>
<dbReference type="SUPFAM" id="SSF49329">
    <property type="entry name" value="Cu,Zn superoxide dismutase-like"/>
    <property type="match status" value="1"/>
</dbReference>
<comment type="cofactor">
    <cofactor evidence="7">
        <name>Zn(2+)</name>
        <dbReference type="ChEBI" id="CHEBI:29105"/>
    </cofactor>
    <text evidence="7">Binds 1 zinc ion per subunit.</text>
</comment>
<dbReference type="Proteomes" id="UP000289152">
    <property type="component" value="Unassembled WGS sequence"/>
</dbReference>
<protein>
    <recommendedName>
        <fullName evidence="7">Superoxide dismutase [Cu-Zn]</fullName>
        <ecNumber evidence="7">1.15.1.1</ecNumber>
    </recommendedName>
</protein>
<evidence type="ECO:0000259" key="8">
    <source>
        <dbReference type="Pfam" id="PF00080"/>
    </source>
</evidence>
<gene>
    <name evidence="9" type="ORF">M231_05132</name>
</gene>
<organism evidence="9 10">
    <name type="scientific">Tremella mesenterica</name>
    <name type="common">Jelly fungus</name>
    <dbReference type="NCBI Taxonomy" id="5217"/>
    <lineage>
        <taxon>Eukaryota</taxon>
        <taxon>Fungi</taxon>
        <taxon>Dikarya</taxon>
        <taxon>Basidiomycota</taxon>
        <taxon>Agaricomycotina</taxon>
        <taxon>Tremellomycetes</taxon>
        <taxon>Tremellales</taxon>
        <taxon>Tremellaceae</taxon>
        <taxon>Tremella</taxon>
    </lineage>
</organism>
<reference evidence="9 10" key="1">
    <citation type="submission" date="2016-06" db="EMBL/GenBank/DDBJ databases">
        <title>Evolution of pathogenesis and genome organization in the Tremellales.</title>
        <authorList>
            <person name="Cuomo C."/>
            <person name="Litvintseva A."/>
            <person name="Heitman J."/>
            <person name="Chen Y."/>
            <person name="Sun S."/>
            <person name="Springer D."/>
            <person name="Dromer F."/>
            <person name="Young S."/>
            <person name="Zeng Q."/>
            <person name="Chapman S."/>
            <person name="Gujja S."/>
            <person name="Saif S."/>
            <person name="Birren B."/>
        </authorList>
    </citation>
    <scope>NUCLEOTIDE SEQUENCE [LARGE SCALE GENOMIC DNA]</scope>
    <source>
        <strain evidence="9 10">ATCC 28783</strain>
    </source>
</reference>
<dbReference type="EMBL" id="SDIL01000065">
    <property type="protein sequence ID" value="RXK37590.1"/>
    <property type="molecule type" value="Genomic_DNA"/>
</dbReference>
<comment type="cofactor">
    <cofactor evidence="7">
        <name>Cu cation</name>
        <dbReference type="ChEBI" id="CHEBI:23378"/>
    </cofactor>
    <text evidence="7">Binds 1 copper ion per subunit.</text>
</comment>
<evidence type="ECO:0000256" key="6">
    <source>
        <dbReference type="ARBA" id="ARBA00023008"/>
    </source>
</evidence>
<comment type="similarity">
    <text evidence="1 7">Belongs to the Cu-Zn superoxide dismutase family.</text>
</comment>
<dbReference type="InterPro" id="IPR024134">
    <property type="entry name" value="SOD_Cu/Zn_/chaperone"/>
</dbReference>
<dbReference type="AlphaFoldDB" id="A0A4Q1BIX5"/>
<dbReference type="InterPro" id="IPR036423">
    <property type="entry name" value="SOD-like_Cu/Zn_dom_sf"/>
</dbReference>
<keyword evidence="5 7" id="KW-0560">Oxidoreductase</keyword>
<evidence type="ECO:0000313" key="10">
    <source>
        <dbReference type="Proteomes" id="UP000289152"/>
    </source>
</evidence>
<keyword evidence="10" id="KW-1185">Reference proteome</keyword>
<dbReference type="CDD" id="cd00305">
    <property type="entry name" value="Cu-Zn_Superoxide_Dismutase"/>
    <property type="match status" value="1"/>
</dbReference>
<dbReference type="PANTHER" id="PTHR10003">
    <property type="entry name" value="SUPEROXIDE DISMUTASE CU-ZN -RELATED"/>
    <property type="match status" value="1"/>
</dbReference>
<name>A0A4Q1BIX5_TREME</name>
<evidence type="ECO:0000256" key="2">
    <source>
        <dbReference type="ARBA" id="ARBA00022723"/>
    </source>
</evidence>
<keyword evidence="4" id="KW-0049">Antioxidant</keyword>
<dbReference type="FunCoup" id="A0A4Q1BIX5">
    <property type="interactions" value="176"/>
</dbReference>
<evidence type="ECO:0000256" key="3">
    <source>
        <dbReference type="ARBA" id="ARBA00022833"/>
    </source>
</evidence>
<keyword evidence="3 7" id="KW-0862">Zinc</keyword>
<dbReference type="GO" id="GO:0005507">
    <property type="term" value="F:copper ion binding"/>
    <property type="evidence" value="ECO:0007669"/>
    <property type="project" value="InterPro"/>
</dbReference>
<proteinExistence type="inferred from homology"/>
<feature type="domain" description="Superoxide dismutase copper/zinc binding" evidence="8">
    <location>
        <begin position="89"/>
        <end position="225"/>
    </location>
</feature>
<dbReference type="EC" id="1.15.1.1" evidence="7"/>
<evidence type="ECO:0000256" key="5">
    <source>
        <dbReference type="ARBA" id="ARBA00023002"/>
    </source>
</evidence>
<dbReference type="OrthoDB" id="2015551at2759"/>
<dbReference type="GO" id="GO:0004784">
    <property type="term" value="F:superoxide dismutase activity"/>
    <property type="evidence" value="ECO:0007669"/>
    <property type="project" value="UniProtKB-EC"/>
</dbReference>
<dbReference type="STRING" id="5217.A0A4Q1BIX5"/>
<keyword evidence="6 7" id="KW-0186">Copper</keyword>
<dbReference type="VEuPathDB" id="FungiDB:TREMEDRAFT_44568"/>
<sequence length="229" mass="24167">MVKVSFYFLHISPISPHYSTVQLRHLTWILVLPVNVPDISGRPSHLPTIQLPTSHLSDEHPILEEPFFDLVLQSLRLLAVAVLKGDSSVIGTITFTQEKEGGPVEVSGEIKNLDANAERGFHIHQFGDNTNGCTSAGPHYNPHGKTHGAPTDSERHVGDLGNVKTDAQGTATIKISDKVISLFGGESIIGRTVVVHAGVDDLGKGGHADSLVTGNAGGRAACGVIGIAA</sequence>
<comment type="caution">
    <text evidence="9">The sequence shown here is derived from an EMBL/GenBank/DDBJ whole genome shotgun (WGS) entry which is preliminary data.</text>
</comment>
<comment type="catalytic activity">
    <reaction evidence="7">
        <text>2 superoxide + 2 H(+) = H2O2 + O2</text>
        <dbReference type="Rhea" id="RHEA:20696"/>
        <dbReference type="ChEBI" id="CHEBI:15378"/>
        <dbReference type="ChEBI" id="CHEBI:15379"/>
        <dbReference type="ChEBI" id="CHEBI:16240"/>
        <dbReference type="ChEBI" id="CHEBI:18421"/>
        <dbReference type="EC" id="1.15.1.1"/>
    </reaction>
</comment>
<comment type="function">
    <text evidence="7">Destroys radicals which are normally produced within the cells and which are toxic to biological systems.</text>
</comment>
<dbReference type="PROSITE" id="PS00087">
    <property type="entry name" value="SOD_CU_ZN_1"/>
    <property type="match status" value="1"/>
</dbReference>
<keyword evidence="2 7" id="KW-0479">Metal-binding</keyword>
<evidence type="ECO:0000256" key="7">
    <source>
        <dbReference type="RuleBase" id="RU000393"/>
    </source>
</evidence>
<dbReference type="InterPro" id="IPR001424">
    <property type="entry name" value="SOD_Cu_Zn_dom"/>
</dbReference>
<accession>A0A4Q1BIX5</accession>
<dbReference type="PRINTS" id="PR00068">
    <property type="entry name" value="CUZNDISMTASE"/>
</dbReference>
<evidence type="ECO:0000256" key="1">
    <source>
        <dbReference type="ARBA" id="ARBA00010457"/>
    </source>
</evidence>
<dbReference type="Gene3D" id="2.60.40.200">
    <property type="entry name" value="Superoxide dismutase, copper/zinc binding domain"/>
    <property type="match status" value="1"/>
</dbReference>